<feature type="region of interest" description="Disordered" evidence="4">
    <location>
        <begin position="669"/>
        <end position="691"/>
    </location>
</feature>
<dbReference type="GO" id="GO:0008270">
    <property type="term" value="F:zinc ion binding"/>
    <property type="evidence" value="ECO:0007669"/>
    <property type="project" value="UniProtKB-KW"/>
</dbReference>
<feature type="region of interest" description="Disordered" evidence="4">
    <location>
        <begin position="572"/>
        <end position="641"/>
    </location>
</feature>
<dbReference type="Gene3D" id="3.30.40.10">
    <property type="entry name" value="Zinc/RING finger domain, C3HC4 (zinc finger)"/>
    <property type="match status" value="1"/>
</dbReference>
<evidence type="ECO:0000313" key="5">
    <source>
        <dbReference type="EMBL" id="OAG09699.1"/>
    </source>
</evidence>
<dbReference type="RefSeq" id="XP_018040064.1">
    <property type="nucleotide sequence ID" value="XM_018179969.1"/>
</dbReference>
<dbReference type="EMBL" id="KV441549">
    <property type="protein sequence ID" value="OAG09699.1"/>
    <property type="molecule type" value="Genomic_DNA"/>
</dbReference>
<evidence type="ECO:0000313" key="6">
    <source>
        <dbReference type="Proteomes" id="UP000077069"/>
    </source>
</evidence>
<evidence type="ECO:0000256" key="4">
    <source>
        <dbReference type="SAM" id="MobiDB-lite"/>
    </source>
</evidence>
<feature type="compositionally biased region" description="Polar residues" evidence="4">
    <location>
        <begin position="451"/>
        <end position="464"/>
    </location>
</feature>
<feature type="compositionally biased region" description="Polar residues" evidence="4">
    <location>
        <begin position="472"/>
        <end position="487"/>
    </location>
</feature>
<feature type="region of interest" description="Disordered" evidence="4">
    <location>
        <begin position="100"/>
        <end position="141"/>
    </location>
</feature>
<accession>A0A177CSG9</accession>
<evidence type="ECO:0000256" key="1">
    <source>
        <dbReference type="ARBA" id="ARBA00022723"/>
    </source>
</evidence>
<dbReference type="Proteomes" id="UP000077069">
    <property type="component" value="Unassembled WGS sequence"/>
</dbReference>
<feature type="compositionally biased region" description="Acidic residues" evidence="4">
    <location>
        <begin position="675"/>
        <end position="685"/>
    </location>
</feature>
<dbReference type="InterPro" id="IPR013083">
    <property type="entry name" value="Znf_RING/FYVE/PHD"/>
</dbReference>
<dbReference type="InParanoid" id="A0A177CSG9"/>
<feature type="compositionally biased region" description="Basic and acidic residues" evidence="4">
    <location>
        <begin position="125"/>
        <end position="136"/>
    </location>
</feature>
<feature type="region of interest" description="Disordered" evidence="4">
    <location>
        <begin position="437"/>
        <end position="490"/>
    </location>
</feature>
<protein>
    <recommendedName>
        <fullName evidence="7">Zinc finger PHD-type domain-containing protein</fullName>
    </recommendedName>
</protein>
<dbReference type="PROSITE" id="PS01359">
    <property type="entry name" value="ZF_PHD_1"/>
    <property type="match status" value="1"/>
</dbReference>
<dbReference type="AlphaFoldDB" id="A0A177CSG9"/>
<feature type="compositionally biased region" description="Basic and acidic residues" evidence="4">
    <location>
        <begin position="572"/>
        <end position="624"/>
    </location>
</feature>
<name>A0A177CSG9_9PLEO</name>
<dbReference type="InterPro" id="IPR019786">
    <property type="entry name" value="Zinc_finger_PHD-type_CS"/>
</dbReference>
<evidence type="ECO:0000256" key="3">
    <source>
        <dbReference type="ARBA" id="ARBA00022833"/>
    </source>
</evidence>
<keyword evidence="1" id="KW-0479">Metal-binding</keyword>
<keyword evidence="6" id="KW-1185">Reference proteome</keyword>
<keyword evidence="3" id="KW-0862">Zinc</keyword>
<organism evidence="5 6">
    <name type="scientific">Paraphaeosphaeria sporulosa</name>
    <dbReference type="NCBI Taxonomy" id="1460663"/>
    <lineage>
        <taxon>Eukaryota</taxon>
        <taxon>Fungi</taxon>
        <taxon>Dikarya</taxon>
        <taxon>Ascomycota</taxon>
        <taxon>Pezizomycotina</taxon>
        <taxon>Dothideomycetes</taxon>
        <taxon>Pleosporomycetidae</taxon>
        <taxon>Pleosporales</taxon>
        <taxon>Massarineae</taxon>
        <taxon>Didymosphaeriaceae</taxon>
        <taxon>Paraphaeosphaeria</taxon>
    </lineage>
</organism>
<proteinExistence type="predicted"/>
<dbReference type="GeneID" id="28763455"/>
<keyword evidence="2" id="KW-0863">Zinc-finger</keyword>
<reference evidence="5 6" key="1">
    <citation type="submission" date="2016-05" db="EMBL/GenBank/DDBJ databases">
        <title>Comparative analysis of secretome profiles of manganese(II)-oxidizing ascomycete fungi.</title>
        <authorList>
            <consortium name="DOE Joint Genome Institute"/>
            <person name="Zeiner C.A."/>
            <person name="Purvine S.O."/>
            <person name="Zink E.M."/>
            <person name="Wu S."/>
            <person name="Pasa-Tolic L."/>
            <person name="Chaput D.L."/>
            <person name="Haridas S."/>
            <person name="Grigoriev I.V."/>
            <person name="Santelli C.M."/>
            <person name="Hansel C.M."/>
        </authorList>
    </citation>
    <scope>NUCLEOTIDE SEQUENCE [LARGE SCALE GENOMIC DNA]</scope>
    <source>
        <strain evidence="5 6">AP3s5-JAC2a</strain>
    </source>
</reference>
<sequence length="1093" mass="125293">MGKDVSFRWEDCDALKHHCGFCNTPLHHPSAKRSCFGTHAEPCFRFHQFMFMRHRGHTCDMCSHIDEHHYKRHFEMCEQVRSIYESCGENWTLMPEYGEDRGRSMGRGPDAFDSDGRSSIPGDMPLRKRDRKEQKRQIRAATRSKVITHEDVKYIESVLHPAGPQEDTEIPANSEEIEEIEQHLNYNAQCYNHGQKRSKIREFARIPDADIDFGAEIDRIFEILHINELLKRNERNRGLRNKELASFNTIVSELKGLIITDMVQNKKDELEIRMRRAAFLRYANKTSFNIVGNRYADKDWKTGQKYRSVGSDSALSDCLTAVEEEVEEDDFIDENELRNLSTATLHDADRRHIEQSHRKLGSDEFPEEIVAVQDIKNLPAEFGPKPLPSLRIVNTNIVPPQKIRFYNPWKQLKPSITKPSEVPKRTVRNLSSSELIDKDPVPEEDDAWQTVGPTTIPMRNSSGRIESRRTKNVLSLQAPKSSSSHTTPIAPWHALKPTRVGVTAWMDQGAADRRKMAEKLDREEKKGYAQNLSALLPTAYMLSRRIDAQFRIEERKKQLEFVEGRLQRKVEDRKLQKPKKPTEVAELPDTKHAAVESRKKKEKKRQREAQRKARRAAEKEHGDPELVGPSPDGTEADESAFEVSPVDSMFRDGGIDSTFRDLCSLLKEGSTSEAEGTDAADDCDDDHSSSYDEVGEAIEHSIHVPHAKAELMCHSLRLAPSMRDYSSVGGNMTPEFSSKLSKHLFGPGRTTKGVTSIENKSVSFELSKSPATIPTTKTGRHRDWLQQFANAMKFDSVGRPLFEPDHPAYKNTSSACSWIGECPYESSGIPDCPYHRTYCKCVDPTNQNNFQYIVYADSNPCELGPYNYMQSRKLMEFFQSQPETKDKLMLVDEDLYTWLYTVGRHWRVEGMTMKKLENTPMPKRLSWEIEDYVRGFQKGRAMNQVEQFQDLADRNERLSLVGCRAKVTEQLLESLRKKCETGPADESICYCQADLPENLKAKEELVECMFNDCPIRFFHRHCIGKLGYNKVTTWYCGHCEKNISVAAQKALHEAHAISMKTPAPDFESREMKGKMRFVAKRSDMLLTGHCEKC</sequence>
<dbReference type="OrthoDB" id="3642840at2759"/>
<gene>
    <name evidence="5" type="ORF">CC84DRAFT_1172232</name>
</gene>
<dbReference type="STRING" id="1460663.A0A177CSG9"/>
<evidence type="ECO:0008006" key="7">
    <source>
        <dbReference type="Google" id="ProtNLM"/>
    </source>
</evidence>
<evidence type="ECO:0000256" key="2">
    <source>
        <dbReference type="ARBA" id="ARBA00022771"/>
    </source>
</evidence>